<dbReference type="EMBL" id="JANIEX010002117">
    <property type="protein sequence ID" value="KAJ3552005.1"/>
    <property type="molecule type" value="Genomic_DNA"/>
</dbReference>
<dbReference type="AlphaFoldDB" id="A0AAD5YPH1"/>
<keyword evidence="2" id="KW-1185">Reference proteome</keyword>
<dbReference type="InterPro" id="IPR032675">
    <property type="entry name" value="LRR_dom_sf"/>
</dbReference>
<dbReference type="SUPFAM" id="SSF52047">
    <property type="entry name" value="RNI-like"/>
    <property type="match status" value="1"/>
</dbReference>
<reference evidence="1" key="1">
    <citation type="submission" date="2022-07" db="EMBL/GenBank/DDBJ databases">
        <title>Genome Sequence of Leucocoprinus birnbaumii.</title>
        <authorList>
            <person name="Buettner E."/>
        </authorList>
    </citation>
    <scope>NUCLEOTIDE SEQUENCE</scope>
    <source>
        <strain evidence="1">VT141</strain>
    </source>
</reference>
<protein>
    <submittedName>
        <fullName evidence="1">Uncharacterized protein</fullName>
    </submittedName>
</protein>
<accession>A0AAD5YPH1</accession>
<proteinExistence type="predicted"/>
<gene>
    <name evidence="1" type="ORF">NP233_g12973</name>
</gene>
<evidence type="ECO:0000313" key="2">
    <source>
        <dbReference type="Proteomes" id="UP001213000"/>
    </source>
</evidence>
<evidence type="ECO:0000313" key="1">
    <source>
        <dbReference type="EMBL" id="KAJ3552005.1"/>
    </source>
</evidence>
<organism evidence="1 2">
    <name type="scientific">Leucocoprinus birnbaumii</name>
    <dbReference type="NCBI Taxonomy" id="56174"/>
    <lineage>
        <taxon>Eukaryota</taxon>
        <taxon>Fungi</taxon>
        <taxon>Dikarya</taxon>
        <taxon>Basidiomycota</taxon>
        <taxon>Agaricomycotina</taxon>
        <taxon>Agaricomycetes</taxon>
        <taxon>Agaricomycetidae</taxon>
        <taxon>Agaricales</taxon>
        <taxon>Agaricineae</taxon>
        <taxon>Agaricaceae</taxon>
        <taxon>Leucocoprinus</taxon>
    </lineage>
</organism>
<dbReference type="Gene3D" id="3.80.10.10">
    <property type="entry name" value="Ribonuclease Inhibitor"/>
    <property type="match status" value="1"/>
</dbReference>
<comment type="caution">
    <text evidence="1">The sequence shown here is derived from an EMBL/GenBank/DDBJ whole genome shotgun (WGS) entry which is preliminary data.</text>
</comment>
<dbReference type="Proteomes" id="UP001213000">
    <property type="component" value="Unassembled WGS sequence"/>
</dbReference>
<name>A0AAD5YPH1_9AGAR</name>
<sequence length="604" mass="68154">MAQFHRPSLATLSMELRHEILSYFLLDLEPLGLESAGDILEKRTTALSLALVSRSLSDIALDTLWKEMSTLQPVVSVIEASALIPVFRFQHHRRLASESSQWKITGTVHPDKFRPRVIEYLKRIKRLVIINPSRQEFTLWSALTQFLKPTGYLLPELQALMVQWHNPHLPPVYPTLIPLVSPTLHTLHLHAFHTSHFFPDPIVHYLHLIGGNPQELQLSTPCSRSLLPAFSSFSTLRELFMCTSGEHGVPHNDLMSVQDLFTSFPKLDDLTLDLRAIRLDKSQIESVMQLPVLRTLSPSGRAQDITKFLSMDIDFPNVTDVGLQLVGEFEESATWGDIFRGISKVSACVDTVHFDMLADNQPMMFLHDLAPIFGCSLKSLSLDCIKHQLSLEDIGQMLRAWPMLEELYLGNPVNSLDAAVLGICATHGTLRSLSIHVDLDRLTRQNQAATEIMMDYPKMRSEIRDLRLCTSLRSSSTLEHKATLIRNLLIFFPVLESISLSQREEQEKELGVLLSLYKTAYKNGSDVKSKSKLKTLHLHYSLDDSVTLEDKAKLTQTLFSFFPALETISLSDDDDATDNEYLRVLLSRYKLAFSAGSHFGVGPS</sequence>